<feature type="compositionally biased region" description="Basic and acidic residues" evidence="1">
    <location>
        <begin position="16"/>
        <end position="27"/>
    </location>
</feature>
<dbReference type="OMA" id="SANITPM"/>
<dbReference type="OrthoDB" id="4161595at2759"/>
<feature type="compositionally biased region" description="Polar residues" evidence="1">
    <location>
        <begin position="50"/>
        <end position="61"/>
    </location>
</feature>
<dbReference type="HOGENOM" id="CLU_015604_0_0_1"/>
<dbReference type="GeneID" id="18763859"/>
<feature type="region of interest" description="Disordered" evidence="1">
    <location>
        <begin position="458"/>
        <end position="477"/>
    </location>
</feature>
<feature type="region of interest" description="Disordered" evidence="1">
    <location>
        <begin position="291"/>
        <end position="335"/>
    </location>
</feature>
<gene>
    <name evidence="2" type="ORF">MBM_07924</name>
</gene>
<dbReference type="InParanoid" id="K1WYN3"/>
<protein>
    <submittedName>
        <fullName evidence="2">ORP1 like protein</fullName>
    </submittedName>
</protein>
<feature type="region of interest" description="Disordered" evidence="1">
    <location>
        <begin position="1"/>
        <end position="89"/>
    </location>
</feature>
<feature type="compositionally biased region" description="Polar residues" evidence="1">
    <location>
        <begin position="682"/>
        <end position="700"/>
    </location>
</feature>
<reference evidence="2 3" key="1">
    <citation type="journal article" date="2012" name="BMC Genomics">
        <title>Sequencing the genome of Marssonina brunnea reveals fungus-poplar co-evolution.</title>
        <authorList>
            <person name="Zhu S."/>
            <person name="Cao Y.-Z."/>
            <person name="Jiang C."/>
            <person name="Tan B.-Y."/>
            <person name="Wang Z."/>
            <person name="Feng S."/>
            <person name="Zhang L."/>
            <person name="Su X.-H."/>
            <person name="Brejova B."/>
            <person name="Vinar T."/>
            <person name="Xu M."/>
            <person name="Wang M.-X."/>
            <person name="Zhang S.-G."/>
            <person name="Huang M.-R."/>
            <person name="Wu R."/>
            <person name="Zhou Y."/>
        </authorList>
    </citation>
    <scope>NUCLEOTIDE SEQUENCE [LARGE SCALE GENOMIC DNA]</scope>
    <source>
        <strain evidence="2 3">MB_m1</strain>
    </source>
</reference>
<feature type="region of interest" description="Disordered" evidence="1">
    <location>
        <begin position="530"/>
        <end position="700"/>
    </location>
</feature>
<proteinExistence type="predicted"/>
<keyword evidence="3" id="KW-1185">Reference proteome</keyword>
<dbReference type="AlphaFoldDB" id="K1WYN3"/>
<sequence>MDVTSLLNANSLAVEQQRKENDGEGTRVEAATEAPTQNRTPWDAGGYSLPIQTISNSSSTPTEHDELHRRNSHSTPTSPHHNLSESRSSFSSLTSSFQSASHSRFSSLSTVGSAFPSGTFTEALAAASGPKPHVFDFGILSTPDVTQPTMGYSQGGSISPTGSLDALALVAENEMAGQQAQQIAEASKASSTDANQTIMRKGGDRPCSPSDAILIKRSAVPNLRLSTGDQDFYGLGLTGLNLMDQEQQPQFLNAPLGTHHQALIQAKSHKRALSAPAFPASVNGFTTGFTMSEPQSMGPRAEPTPPSSQHPDRTSPTTIPIYRTPDTPPSNTHGEIIPTQTILCMYIPNCDTGSQLRKAISHIFGRNKMCTRLIPAEVWVHYCRKHYQRSRYRNPKEYAKLQCDLVQQQIRRVHEWSVENANRGLPGVVKDWGLAVRKREQKRLDELNGAKKRNAHAAFEDGLNSDEDDGSSRTSSHILPATAVPDWLLQECGKGYSTHKILEIFNRLHTEILADTMPCFPDIEILPNIAVDGDEPKSPKGYTKRASAAKGHYRSQSLGGPTAAMKPNPYTQDRRMSQPAIWSQGGYSPQAPKKRRPNGMGETDSPDSAFSPYARSRPLERPLQAGRVTQLPHRPMFPDINENSEEERYNYGSSYPLSGAPLPAPTPQRAGGQSMAAHLEMGTSSSTSRRPLHQRSQSDMSAFTQNNHGYSESSLMSTGYMDPSHYGHSQFQGFAAHRSDIREDSRFHEMQAQQQFSHGPIMHGRHQSIAGIPSSAMYSQLSSAYHPQAIHYQQGPAPRNHIIETQQAHSLYTDRR</sequence>
<name>K1WYN3_MARBU</name>
<organism evidence="2 3">
    <name type="scientific">Marssonina brunnea f. sp. multigermtubi (strain MB_m1)</name>
    <name type="common">Marssonina leaf spot fungus</name>
    <dbReference type="NCBI Taxonomy" id="1072389"/>
    <lineage>
        <taxon>Eukaryota</taxon>
        <taxon>Fungi</taxon>
        <taxon>Dikarya</taxon>
        <taxon>Ascomycota</taxon>
        <taxon>Pezizomycotina</taxon>
        <taxon>Leotiomycetes</taxon>
        <taxon>Helotiales</taxon>
        <taxon>Drepanopezizaceae</taxon>
        <taxon>Drepanopeziza</taxon>
    </lineage>
</organism>
<evidence type="ECO:0000313" key="2">
    <source>
        <dbReference type="EMBL" id="EKD13723.1"/>
    </source>
</evidence>
<accession>K1WYN3</accession>
<dbReference type="EMBL" id="JH921448">
    <property type="protein sequence ID" value="EKD13723.1"/>
    <property type="molecule type" value="Genomic_DNA"/>
</dbReference>
<dbReference type="eggNOG" id="ENOG502SMWI">
    <property type="taxonomic scope" value="Eukaryota"/>
</dbReference>
<dbReference type="Proteomes" id="UP000006753">
    <property type="component" value="Unassembled WGS sequence"/>
</dbReference>
<evidence type="ECO:0000256" key="1">
    <source>
        <dbReference type="SAM" id="MobiDB-lite"/>
    </source>
</evidence>
<evidence type="ECO:0000313" key="3">
    <source>
        <dbReference type="Proteomes" id="UP000006753"/>
    </source>
</evidence>
<dbReference type="KEGG" id="mbe:MBM_07924"/>
<feature type="compositionally biased region" description="Polar residues" evidence="1">
    <location>
        <begin position="1"/>
        <end position="14"/>
    </location>
</feature>